<dbReference type="InterPro" id="IPR028081">
    <property type="entry name" value="Leu-bd"/>
</dbReference>
<organism evidence="5 6">
    <name type="scientific">Caldovatus sediminis</name>
    <dbReference type="NCBI Taxonomy" id="2041189"/>
    <lineage>
        <taxon>Bacteria</taxon>
        <taxon>Pseudomonadati</taxon>
        <taxon>Pseudomonadota</taxon>
        <taxon>Alphaproteobacteria</taxon>
        <taxon>Acetobacterales</taxon>
        <taxon>Roseomonadaceae</taxon>
        <taxon>Caldovatus</taxon>
    </lineage>
</organism>
<keyword evidence="2" id="KW-0732">Signal</keyword>
<proteinExistence type="inferred from homology"/>
<dbReference type="Pfam" id="PF13458">
    <property type="entry name" value="Peripla_BP_6"/>
    <property type="match status" value="1"/>
</dbReference>
<dbReference type="InterPro" id="IPR028082">
    <property type="entry name" value="Peripla_BP_I"/>
</dbReference>
<dbReference type="CDD" id="cd06339">
    <property type="entry name" value="PBP1_YraM_LppC_lipoprotein-like"/>
    <property type="match status" value="1"/>
</dbReference>
<sequence>MSATAAMPRPLRLLRSLVRPLPLRPRPALPAARLPGGAARSLVLALVVALAACAPQAPPRYFGGPFRGPDPYAQVPRTQVALLLPLSGGNAQLGRAMLNAAQLALFEQGDRTVEFVPLDTGGSPSGAAAAARTAVSNGARIIVGPLTASETSAAAGAARAARAPMLALTNDAAQAGGGVWTLGITPQQQVERAMQVAAATGARRIGVLAPDDAFGRRLAQAARKAAADLDLPQPQIVMHAPRGDMAHAVRQLADATAAVGGPDAVLIGSSGERARQAAAAIASGGFATRPRLLGHALWLEDESLARDPAMEGALFAAPDPSARSGFVARYLAAFDEQPSRIVAVAYDAAGIAARAAGGGRGAMPRLGDGELFLGADGPIRLLPGGQVARGLAVFTFDGSGEPRLVESAAPPGPAGI</sequence>
<dbReference type="EMBL" id="BMKS01000001">
    <property type="protein sequence ID" value="GGG17056.1"/>
    <property type="molecule type" value="Genomic_DNA"/>
</dbReference>
<keyword evidence="3" id="KW-0813">Transport</keyword>
<dbReference type="PANTHER" id="PTHR30483:SF6">
    <property type="entry name" value="PERIPLASMIC BINDING PROTEIN OF ABC TRANSPORTER FOR NATURAL AMINO ACIDS"/>
    <property type="match status" value="1"/>
</dbReference>
<evidence type="ECO:0000256" key="2">
    <source>
        <dbReference type="ARBA" id="ARBA00022729"/>
    </source>
</evidence>
<dbReference type="PANTHER" id="PTHR30483">
    <property type="entry name" value="LEUCINE-SPECIFIC-BINDING PROTEIN"/>
    <property type="match status" value="1"/>
</dbReference>
<reference evidence="5 6" key="1">
    <citation type="journal article" date="2014" name="Int. J. Syst. Evol. Microbiol.">
        <title>Complete genome sequence of Corynebacterium casei LMG S-19264T (=DSM 44701T), isolated from a smear-ripened cheese.</title>
        <authorList>
            <consortium name="US DOE Joint Genome Institute (JGI-PGF)"/>
            <person name="Walter F."/>
            <person name="Albersmeier A."/>
            <person name="Kalinowski J."/>
            <person name="Ruckert C."/>
        </authorList>
    </citation>
    <scope>NUCLEOTIDE SEQUENCE [LARGE SCALE GENOMIC DNA]</scope>
    <source>
        <strain evidence="5 6">CGMCC 1.16330</strain>
    </source>
</reference>
<evidence type="ECO:0000259" key="4">
    <source>
        <dbReference type="Pfam" id="PF13458"/>
    </source>
</evidence>
<evidence type="ECO:0000256" key="1">
    <source>
        <dbReference type="ARBA" id="ARBA00010062"/>
    </source>
</evidence>
<comment type="caution">
    <text evidence="5">The sequence shown here is derived from an EMBL/GenBank/DDBJ whole genome shotgun (WGS) entry which is preliminary data.</text>
</comment>
<dbReference type="Proteomes" id="UP000597507">
    <property type="component" value="Unassembled WGS sequence"/>
</dbReference>
<evidence type="ECO:0000256" key="3">
    <source>
        <dbReference type="ARBA" id="ARBA00022970"/>
    </source>
</evidence>
<keyword evidence="3" id="KW-0029">Amino-acid transport</keyword>
<dbReference type="GO" id="GO:0006865">
    <property type="term" value="P:amino acid transport"/>
    <property type="evidence" value="ECO:0007669"/>
    <property type="project" value="UniProtKB-KW"/>
</dbReference>
<protein>
    <submittedName>
        <fullName evidence="5">Penicillin-binding protein activator</fullName>
    </submittedName>
</protein>
<comment type="similarity">
    <text evidence="1">Belongs to the leucine-binding protein family.</text>
</comment>
<gene>
    <name evidence="5" type="ORF">GCM10010964_01650</name>
</gene>
<feature type="domain" description="Leucine-binding protein" evidence="4">
    <location>
        <begin position="79"/>
        <end position="356"/>
    </location>
</feature>
<evidence type="ECO:0000313" key="6">
    <source>
        <dbReference type="Proteomes" id="UP000597507"/>
    </source>
</evidence>
<evidence type="ECO:0000313" key="5">
    <source>
        <dbReference type="EMBL" id="GGG17056.1"/>
    </source>
</evidence>
<keyword evidence="6" id="KW-1185">Reference proteome</keyword>
<dbReference type="Gene3D" id="3.40.50.2300">
    <property type="match status" value="2"/>
</dbReference>
<dbReference type="SUPFAM" id="SSF53822">
    <property type="entry name" value="Periplasmic binding protein-like I"/>
    <property type="match status" value="1"/>
</dbReference>
<name>A0A8J2Z7P4_9PROT</name>
<dbReference type="AlphaFoldDB" id="A0A8J2Z7P4"/>
<accession>A0A8J2Z7P4</accession>
<dbReference type="InterPro" id="IPR051010">
    <property type="entry name" value="BCAA_transport"/>
</dbReference>